<evidence type="ECO:0000313" key="1">
    <source>
        <dbReference type="EMBL" id="KAJ4385210.1"/>
    </source>
</evidence>
<gene>
    <name evidence="1" type="ORF">N0V93_010271</name>
</gene>
<name>A0A9W8YIB0_9PEZI</name>
<organism evidence="1 2">
    <name type="scientific">Gnomoniopsis smithogilvyi</name>
    <dbReference type="NCBI Taxonomy" id="1191159"/>
    <lineage>
        <taxon>Eukaryota</taxon>
        <taxon>Fungi</taxon>
        <taxon>Dikarya</taxon>
        <taxon>Ascomycota</taxon>
        <taxon>Pezizomycotina</taxon>
        <taxon>Sordariomycetes</taxon>
        <taxon>Sordariomycetidae</taxon>
        <taxon>Diaporthales</taxon>
        <taxon>Gnomoniaceae</taxon>
        <taxon>Gnomoniopsis</taxon>
    </lineage>
</organism>
<reference evidence="1" key="1">
    <citation type="submission" date="2022-10" db="EMBL/GenBank/DDBJ databases">
        <title>Tapping the CABI collections for fungal endophytes: first genome assemblies for Collariella, Neodidymelliopsis, Ascochyta clinopodiicola, Didymella pomorum, Didymosphaeria variabile, Neocosmospora piperis and Neocucurbitaria cava.</title>
        <authorList>
            <person name="Hill R."/>
        </authorList>
    </citation>
    <scope>NUCLEOTIDE SEQUENCE</scope>
    <source>
        <strain evidence="1">IMI 355082</strain>
    </source>
</reference>
<dbReference type="Proteomes" id="UP001140453">
    <property type="component" value="Unassembled WGS sequence"/>
</dbReference>
<keyword evidence="2" id="KW-1185">Reference proteome</keyword>
<dbReference type="EMBL" id="JAPEVB010000008">
    <property type="protein sequence ID" value="KAJ4385210.1"/>
    <property type="molecule type" value="Genomic_DNA"/>
</dbReference>
<protein>
    <submittedName>
        <fullName evidence="1">Uncharacterized protein</fullName>
    </submittedName>
</protein>
<sequence length="173" mass="19374">MGLYDLLGDESSETAYVIMGAVEEVAPDEIDVDTVIRQGFRSQGDAGDLLNERGLGNILIRIDIPSINFKIHSVINRLRDHDREYCEDVLSTAAMAHRPLLCTELQVLINLPLKVDREILILKMFGQFLQLYIERDFSTCRVYFVHVLESGGGYLYPTAMFRSGPSGHAILAA</sequence>
<dbReference type="OrthoDB" id="538223at2759"/>
<comment type="caution">
    <text evidence="1">The sequence shown here is derived from an EMBL/GenBank/DDBJ whole genome shotgun (WGS) entry which is preliminary data.</text>
</comment>
<dbReference type="AlphaFoldDB" id="A0A9W8YIB0"/>
<accession>A0A9W8YIB0</accession>
<evidence type="ECO:0000313" key="2">
    <source>
        <dbReference type="Proteomes" id="UP001140453"/>
    </source>
</evidence>
<proteinExistence type="predicted"/>